<evidence type="ECO:0008006" key="3">
    <source>
        <dbReference type="Google" id="ProtNLM"/>
    </source>
</evidence>
<dbReference type="EMBL" id="JBEPMM010000008">
    <property type="protein sequence ID" value="MET3693479.1"/>
    <property type="molecule type" value="Genomic_DNA"/>
</dbReference>
<organism evidence="1 2">
    <name type="scientific">Methylobacterium goesingense</name>
    <dbReference type="NCBI Taxonomy" id="243690"/>
    <lineage>
        <taxon>Bacteria</taxon>
        <taxon>Pseudomonadati</taxon>
        <taxon>Pseudomonadota</taxon>
        <taxon>Alphaproteobacteria</taxon>
        <taxon>Hyphomicrobiales</taxon>
        <taxon>Methylobacteriaceae</taxon>
        <taxon>Methylobacterium</taxon>
    </lineage>
</organism>
<gene>
    <name evidence="1" type="ORF">ABID43_003029</name>
</gene>
<comment type="caution">
    <text evidence="1">The sequence shown here is derived from an EMBL/GenBank/DDBJ whole genome shotgun (WGS) entry which is preliminary data.</text>
</comment>
<evidence type="ECO:0000313" key="1">
    <source>
        <dbReference type="EMBL" id="MET3693479.1"/>
    </source>
</evidence>
<evidence type="ECO:0000313" key="2">
    <source>
        <dbReference type="Proteomes" id="UP001549145"/>
    </source>
</evidence>
<dbReference type="RefSeq" id="WP_238280674.1">
    <property type="nucleotide sequence ID" value="NZ_BPQL01000095.1"/>
</dbReference>
<protein>
    <recommendedName>
        <fullName evidence="3">DUF3168 domain-containing protein</fullName>
    </recommendedName>
</protein>
<dbReference type="Gene3D" id="3.30.2000.30">
    <property type="match status" value="1"/>
</dbReference>
<dbReference type="Proteomes" id="UP001549145">
    <property type="component" value="Unassembled WGS sequence"/>
</dbReference>
<keyword evidence="2" id="KW-1185">Reference proteome</keyword>
<accession>A0ABV2L748</accession>
<name>A0ABV2L748_9HYPH</name>
<proteinExistence type="predicted"/>
<dbReference type="Pfam" id="PF11367">
    <property type="entry name" value="Tail_completion_gp17"/>
    <property type="match status" value="1"/>
</dbReference>
<dbReference type="InterPro" id="IPR053745">
    <property type="entry name" value="Viral_Tail_Comp_sf"/>
</dbReference>
<reference evidence="1 2" key="1">
    <citation type="submission" date="2024-06" db="EMBL/GenBank/DDBJ databases">
        <title>Genomic Encyclopedia of Type Strains, Phase IV (KMG-IV): sequencing the most valuable type-strain genomes for metagenomic binning, comparative biology and taxonomic classification.</title>
        <authorList>
            <person name="Goeker M."/>
        </authorList>
    </citation>
    <scope>NUCLEOTIDE SEQUENCE [LARGE SCALE GENOMIC DNA]</scope>
    <source>
        <strain evidence="1 2">DSM 21331</strain>
    </source>
</reference>
<sequence>MSLPPSPTSPLLALRAAILAYLATDAVLARLMGGAFRLTEEPPRGAGPVYALFGDAEIRDESVDGARRHRHVLGLTVFARPGSTRSAVDVAERIADLLHDAPLSLAGHALVRLDLASIAVRRDPASGETRAVLNLGAITERLPA</sequence>
<dbReference type="InterPro" id="IPR021508">
    <property type="entry name" value="Gp17-like"/>
</dbReference>